<keyword evidence="2" id="KW-1185">Reference proteome</keyword>
<dbReference type="PROSITE" id="PS51257">
    <property type="entry name" value="PROKAR_LIPOPROTEIN"/>
    <property type="match status" value="1"/>
</dbReference>
<gene>
    <name evidence="1" type="ORF">SAMN05192533_10812</name>
</gene>
<reference evidence="2" key="1">
    <citation type="submission" date="2016-10" db="EMBL/GenBank/DDBJ databases">
        <authorList>
            <person name="Varghese N."/>
            <person name="Submissions S."/>
        </authorList>
    </citation>
    <scope>NUCLEOTIDE SEQUENCE [LARGE SCALE GENOMIC DNA]</scope>
    <source>
        <strain evidence="2">B48,IBRC-M 10115,DSM 25386,CECT 8001</strain>
    </source>
</reference>
<dbReference type="STRING" id="930146.SAMN05192533_10812"/>
<dbReference type="Proteomes" id="UP000198553">
    <property type="component" value="Unassembled WGS sequence"/>
</dbReference>
<dbReference type="AlphaFoldDB" id="A0A1H8D191"/>
<protein>
    <submittedName>
        <fullName evidence="1">Uncharacterized protein</fullName>
    </submittedName>
</protein>
<name>A0A1H8D191_9BACI</name>
<sequence length="129" mass="14893">MLNTLKGGNVMKKIIAMWFVIGALLIGCSSIPEPEPIHPLFSADKNKYSLLMVRETEITDYNKWEEENEITNVKTIHGRTSLEDTNGEYKFLELEISPAYVVFDTKEVVYKTYSEEELINFLKENNPNQ</sequence>
<dbReference type="EMBL" id="FOBW01000008">
    <property type="protein sequence ID" value="SEN00368.1"/>
    <property type="molecule type" value="Genomic_DNA"/>
</dbReference>
<organism evidence="1 2">
    <name type="scientific">Mesobacillus persicus</name>
    <dbReference type="NCBI Taxonomy" id="930146"/>
    <lineage>
        <taxon>Bacteria</taxon>
        <taxon>Bacillati</taxon>
        <taxon>Bacillota</taxon>
        <taxon>Bacilli</taxon>
        <taxon>Bacillales</taxon>
        <taxon>Bacillaceae</taxon>
        <taxon>Mesobacillus</taxon>
    </lineage>
</organism>
<proteinExistence type="predicted"/>
<accession>A0A1H8D191</accession>
<evidence type="ECO:0000313" key="1">
    <source>
        <dbReference type="EMBL" id="SEN00368.1"/>
    </source>
</evidence>
<evidence type="ECO:0000313" key="2">
    <source>
        <dbReference type="Proteomes" id="UP000198553"/>
    </source>
</evidence>